<accession>A0A094QBT1</accession>
<dbReference type="Pfam" id="PF10103">
    <property type="entry name" value="Zincin_2"/>
    <property type="match status" value="1"/>
</dbReference>
<sequence length="468" mass="50231">MTPFGFGPSDDSEDPKNSAELAAALEAMQAQMKAQFEQLGMNPAGFINPLLSNSAKPEPLPKTIVRDMAKKFTQAHGSQPVGANDVDEIKTALDLAQLWLDEKTDFTLQTSEPRIALSRTDWVDTTLAGWQETVEPLATGLANALAGLLAQASEAAGQAFNSDGSLNEEFLADAGVDPAMFNGPHGESILGGMGNAQSSIEMIGGLLKGFIGSLIATQLGQAIGQLSAGVTGIHDVGLPLITPAHPALIPQNINQWAQDLDVPIAEVRLFHALREAAIARLFDNNPWLVSYLRQSITDYGRGITIDMDAIQEQATTALSGSDIDMNNPESFASAINQGLFTPEESESQKAALTKLEVALALIDGWVDEVVTSAAGDRLPNLEKLRETLRRRRATNAPTQQLFASLLGLEVSPRLAREASAFWRSITELRDISTRDKIWSGILPTQDELLSPQIYLASVEVPDDLSGLL</sequence>
<comment type="caution">
    <text evidence="1">The sequence shown here is derived from an EMBL/GenBank/DDBJ whole genome shotgun (WGS) entry which is preliminary data.</text>
</comment>
<evidence type="ECO:0000313" key="1">
    <source>
        <dbReference type="EMBL" id="KGA19604.1"/>
    </source>
</evidence>
<dbReference type="NCBIfam" id="TIGR03624">
    <property type="entry name" value="putative hydrolase"/>
    <property type="match status" value="1"/>
</dbReference>
<dbReference type="InterPro" id="IPR042271">
    <property type="entry name" value="Zinicin_2_N"/>
</dbReference>
<evidence type="ECO:0008006" key="2">
    <source>
        <dbReference type="Google" id="ProtNLM"/>
    </source>
</evidence>
<dbReference type="SUPFAM" id="SSF55486">
    <property type="entry name" value="Metalloproteases ('zincins'), catalytic domain"/>
    <property type="match status" value="1"/>
</dbReference>
<dbReference type="PANTHER" id="PTHR39420">
    <property type="match status" value="1"/>
</dbReference>
<reference evidence="1" key="1">
    <citation type="submission" date="2014-05" db="EMBL/GenBank/DDBJ databases">
        <title>Key roles for freshwater Actinobacteria revealed by deep metagenomic sequencing.</title>
        <authorList>
            <person name="Ghai R."/>
            <person name="Mizuno C.M."/>
            <person name="Picazo A."/>
            <person name="Camacho A."/>
            <person name="Rodriguez-Valera F."/>
        </authorList>
    </citation>
    <scope>NUCLEOTIDE SEQUENCE</scope>
</reference>
<gene>
    <name evidence="1" type="ORF">GM50_4685</name>
</gene>
<dbReference type="InterPro" id="IPR018766">
    <property type="entry name" value="Zinicin_2"/>
</dbReference>
<proteinExistence type="predicted"/>
<name>A0A094QBT1_9ZZZZ</name>
<protein>
    <recommendedName>
        <fullName evidence="2">Hydrolase</fullName>
    </recommendedName>
</protein>
<dbReference type="PANTHER" id="PTHR39420:SF2">
    <property type="entry name" value="HYDROLASE"/>
    <property type="match status" value="1"/>
</dbReference>
<dbReference type="AlphaFoldDB" id="A0A094QBT1"/>
<organism evidence="1">
    <name type="scientific">freshwater metagenome</name>
    <dbReference type="NCBI Taxonomy" id="449393"/>
    <lineage>
        <taxon>unclassified sequences</taxon>
        <taxon>metagenomes</taxon>
        <taxon>ecological metagenomes</taxon>
    </lineage>
</organism>
<dbReference type="EMBL" id="JNSK01000010">
    <property type="protein sequence ID" value="KGA19604.1"/>
    <property type="molecule type" value="Genomic_DNA"/>
</dbReference>
<dbReference type="Gene3D" id="1.20.150.30">
    <property type="entry name" value="Zincin-like metallopeptidase, N-terminal domain"/>
    <property type="match status" value="1"/>
</dbReference>